<dbReference type="Pfam" id="PF00534">
    <property type="entry name" value="Glycos_transf_1"/>
    <property type="match status" value="1"/>
</dbReference>
<evidence type="ECO:0008006" key="5">
    <source>
        <dbReference type="Google" id="ProtNLM"/>
    </source>
</evidence>
<dbReference type="PANTHER" id="PTHR45947:SF3">
    <property type="entry name" value="SULFOQUINOVOSYL TRANSFERASE SQD2"/>
    <property type="match status" value="1"/>
</dbReference>
<accession>A0A1F5JE61</accession>
<dbReference type="Pfam" id="PF13439">
    <property type="entry name" value="Glyco_transf_4"/>
    <property type="match status" value="1"/>
</dbReference>
<dbReference type="GO" id="GO:0016757">
    <property type="term" value="F:glycosyltransferase activity"/>
    <property type="evidence" value="ECO:0007669"/>
    <property type="project" value="InterPro"/>
</dbReference>
<sequence>MRIAFFTDSFLPQSSGIATSVANFADKLTEMDNTVYIFTPKIRGFKDKNKHVYRLPSMRLFPSLPDGVRLPLPIPNKSFWKMLSFDFDLVHAHGNGPFPLLGLTVAKAKKIPFIQTFHIQVESYAHYLLKGKIIKPELINELFLKKIGNLCDGVIAPSKKMADRLIEAGVTKEVKIIPNFVDFSKFNQPKKGMLRKSCHIPHLSPIILSVGRVGKEKNFEFLVKVFEKVAKVNLKAHLVIVGPDWGETEKLIDLAKKRGLQERVHLPGRVSPMQIPSVYKDSDLFVFTSDSETQGMCVLEAAVSGLPIIVNQDGAYNGMVMSNRNGFILPANTDIFAKKIINLLNNPKLLQKLGKNSPVVVKDKFNPEKLTEKLIDFYEQILKETNYLNS</sequence>
<proteinExistence type="predicted"/>
<evidence type="ECO:0000313" key="3">
    <source>
        <dbReference type="EMBL" id="OGE26906.1"/>
    </source>
</evidence>
<organism evidence="3 4">
    <name type="scientific">Candidatus Daviesbacteria bacterium RIFCSPHIGHO2_02_FULL_39_12</name>
    <dbReference type="NCBI Taxonomy" id="1797770"/>
    <lineage>
        <taxon>Bacteria</taxon>
        <taxon>Candidatus Daviesiibacteriota</taxon>
    </lineage>
</organism>
<dbReference type="SUPFAM" id="SSF53756">
    <property type="entry name" value="UDP-Glycosyltransferase/glycogen phosphorylase"/>
    <property type="match status" value="1"/>
</dbReference>
<evidence type="ECO:0000259" key="1">
    <source>
        <dbReference type="Pfam" id="PF00534"/>
    </source>
</evidence>
<evidence type="ECO:0000259" key="2">
    <source>
        <dbReference type="Pfam" id="PF13439"/>
    </source>
</evidence>
<dbReference type="InterPro" id="IPR028098">
    <property type="entry name" value="Glyco_trans_4-like_N"/>
</dbReference>
<gene>
    <name evidence="3" type="ORF">A3C26_03905</name>
</gene>
<dbReference type="EMBL" id="MFCX01000001">
    <property type="protein sequence ID" value="OGE26906.1"/>
    <property type="molecule type" value="Genomic_DNA"/>
</dbReference>
<dbReference type="InterPro" id="IPR050194">
    <property type="entry name" value="Glycosyltransferase_grp1"/>
</dbReference>
<comment type="caution">
    <text evidence="3">The sequence shown here is derived from an EMBL/GenBank/DDBJ whole genome shotgun (WGS) entry which is preliminary data.</text>
</comment>
<dbReference type="Proteomes" id="UP000177042">
    <property type="component" value="Unassembled WGS sequence"/>
</dbReference>
<dbReference type="PANTHER" id="PTHR45947">
    <property type="entry name" value="SULFOQUINOVOSYL TRANSFERASE SQD2"/>
    <property type="match status" value="1"/>
</dbReference>
<dbReference type="AlphaFoldDB" id="A0A1F5JE61"/>
<feature type="domain" description="Glycosyltransferase subfamily 4-like N-terminal" evidence="2">
    <location>
        <begin position="15"/>
        <end position="184"/>
    </location>
</feature>
<evidence type="ECO:0000313" key="4">
    <source>
        <dbReference type="Proteomes" id="UP000177042"/>
    </source>
</evidence>
<protein>
    <recommendedName>
        <fullName evidence="5">Glycosyltransferase subfamily 4-like N-terminal domain-containing protein</fullName>
    </recommendedName>
</protein>
<name>A0A1F5JE61_9BACT</name>
<feature type="domain" description="Glycosyl transferase family 1" evidence="1">
    <location>
        <begin position="199"/>
        <end position="357"/>
    </location>
</feature>
<reference evidence="3 4" key="1">
    <citation type="journal article" date="2016" name="Nat. Commun.">
        <title>Thousands of microbial genomes shed light on interconnected biogeochemical processes in an aquifer system.</title>
        <authorList>
            <person name="Anantharaman K."/>
            <person name="Brown C.T."/>
            <person name="Hug L.A."/>
            <person name="Sharon I."/>
            <person name="Castelle C.J."/>
            <person name="Probst A.J."/>
            <person name="Thomas B.C."/>
            <person name="Singh A."/>
            <person name="Wilkins M.J."/>
            <person name="Karaoz U."/>
            <person name="Brodie E.L."/>
            <person name="Williams K.H."/>
            <person name="Hubbard S.S."/>
            <person name="Banfield J.F."/>
        </authorList>
    </citation>
    <scope>NUCLEOTIDE SEQUENCE [LARGE SCALE GENOMIC DNA]</scope>
</reference>
<dbReference type="InterPro" id="IPR001296">
    <property type="entry name" value="Glyco_trans_1"/>
</dbReference>
<dbReference type="Gene3D" id="3.40.50.2000">
    <property type="entry name" value="Glycogen Phosphorylase B"/>
    <property type="match status" value="2"/>
</dbReference>